<evidence type="ECO:0000313" key="1">
    <source>
        <dbReference type="EMBL" id="ETI70392.1"/>
    </source>
</evidence>
<name>A0AB94ITK9_9BACI</name>
<dbReference type="AlphaFoldDB" id="A0AB94ITK9"/>
<dbReference type="Proteomes" id="UP000018877">
    <property type="component" value="Unassembled WGS sequence"/>
</dbReference>
<protein>
    <submittedName>
        <fullName evidence="1">Uncharacterized protein</fullName>
    </submittedName>
</protein>
<keyword evidence="2" id="KW-1185">Reference proteome</keyword>
<comment type="caution">
    <text evidence="1">The sequence shown here is derived from an EMBL/GenBank/DDBJ whole genome shotgun (WGS) entry which is preliminary data.</text>
</comment>
<organism evidence="1 2">
    <name type="scientific">Neobacillus vireti LMG 21834</name>
    <dbReference type="NCBI Taxonomy" id="1131730"/>
    <lineage>
        <taxon>Bacteria</taxon>
        <taxon>Bacillati</taxon>
        <taxon>Bacillota</taxon>
        <taxon>Bacilli</taxon>
        <taxon>Bacillales</taxon>
        <taxon>Bacillaceae</taxon>
        <taxon>Neobacillus</taxon>
    </lineage>
</organism>
<proteinExistence type="predicted"/>
<dbReference type="EMBL" id="ALAN01000017">
    <property type="protein sequence ID" value="ETI70392.1"/>
    <property type="molecule type" value="Genomic_DNA"/>
</dbReference>
<gene>
    <name evidence="1" type="ORF">BAVI_02479</name>
</gene>
<evidence type="ECO:0000313" key="2">
    <source>
        <dbReference type="Proteomes" id="UP000018877"/>
    </source>
</evidence>
<reference evidence="1 2" key="1">
    <citation type="journal article" date="2014" name="Environ. Microbiol.">
        <title>The nitrate-ammonifying and nosZ-carrying bacterium Bacillus vireti is a potent source and sink for nitric and nitrous oxide under high nitrate conditions.</title>
        <authorList>
            <person name="Mania D."/>
            <person name="Heylen K."/>
            <person name="van Spanning R.J."/>
            <person name="Frostegard A."/>
        </authorList>
    </citation>
    <scope>NUCLEOTIDE SEQUENCE [LARGE SCALE GENOMIC DNA]</scope>
    <source>
        <strain evidence="1 2">LMG 21834</strain>
    </source>
</reference>
<accession>A0AB94ITK9</accession>
<sequence length="63" mass="7424">MVTKLVGSIKGAPFNLKNLDFKRIQMGEIITRCILFFIEERAKDKAYNTVSNQLQCQCWERER</sequence>